<accession>A0A5A7PYG3</accession>
<dbReference type="Proteomes" id="UP000325081">
    <property type="component" value="Unassembled WGS sequence"/>
</dbReference>
<dbReference type="InterPro" id="IPR043452">
    <property type="entry name" value="BZIP46-like"/>
</dbReference>
<evidence type="ECO:0000256" key="2">
    <source>
        <dbReference type="ARBA" id="ARBA00023125"/>
    </source>
</evidence>
<dbReference type="GO" id="GO:0005634">
    <property type="term" value="C:nucleus"/>
    <property type="evidence" value="ECO:0007669"/>
    <property type="project" value="UniProtKB-SubCell"/>
</dbReference>
<protein>
    <submittedName>
        <fullName evidence="6">Basic-leucine zipper transcription factor family protein</fullName>
    </submittedName>
</protein>
<keyword evidence="3" id="KW-0539">Nucleus</keyword>
<dbReference type="PANTHER" id="PTHR22952">
    <property type="entry name" value="CAMP-RESPONSE ELEMENT BINDING PROTEIN-RELATED"/>
    <property type="match status" value="1"/>
</dbReference>
<dbReference type="PANTHER" id="PTHR22952:SF184">
    <property type="entry name" value="G-BOX-BINDING FACTOR 4"/>
    <property type="match status" value="1"/>
</dbReference>
<comment type="subcellular location">
    <subcellularLocation>
        <location evidence="1">Nucleus</location>
    </subcellularLocation>
</comment>
<keyword evidence="7" id="KW-1185">Reference proteome</keyword>
<evidence type="ECO:0000313" key="7">
    <source>
        <dbReference type="Proteomes" id="UP000325081"/>
    </source>
</evidence>
<dbReference type="InterPro" id="IPR004827">
    <property type="entry name" value="bZIP"/>
</dbReference>
<dbReference type="GO" id="GO:0003677">
    <property type="term" value="F:DNA binding"/>
    <property type="evidence" value="ECO:0007669"/>
    <property type="project" value="UniProtKB-KW"/>
</dbReference>
<dbReference type="GO" id="GO:0003700">
    <property type="term" value="F:DNA-binding transcription factor activity"/>
    <property type="evidence" value="ECO:0007669"/>
    <property type="project" value="InterPro"/>
</dbReference>
<dbReference type="OrthoDB" id="644067at2759"/>
<dbReference type="InterPro" id="IPR046347">
    <property type="entry name" value="bZIP_sf"/>
</dbReference>
<reference evidence="7" key="1">
    <citation type="journal article" date="2019" name="Curr. Biol.">
        <title>Genome Sequence of Striga asiatica Provides Insight into the Evolution of Plant Parasitism.</title>
        <authorList>
            <person name="Yoshida S."/>
            <person name="Kim S."/>
            <person name="Wafula E.K."/>
            <person name="Tanskanen J."/>
            <person name="Kim Y.M."/>
            <person name="Honaas L."/>
            <person name="Yang Z."/>
            <person name="Spallek T."/>
            <person name="Conn C.E."/>
            <person name="Ichihashi Y."/>
            <person name="Cheong K."/>
            <person name="Cui S."/>
            <person name="Der J.P."/>
            <person name="Gundlach H."/>
            <person name="Jiao Y."/>
            <person name="Hori C."/>
            <person name="Ishida J.K."/>
            <person name="Kasahara H."/>
            <person name="Kiba T."/>
            <person name="Kim M.S."/>
            <person name="Koo N."/>
            <person name="Laohavisit A."/>
            <person name="Lee Y.H."/>
            <person name="Lumba S."/>
            <person name="McCourt P."/>
            <person name="Mortimer J.C."/>
            <person name="Mutuku J.M."/>
            <person name="Nomura T."/>
            <person name="Sasaki-Sekimoto Y."/>
            <person name="Seto Y."/>
            <person name="Wang Y."/>
            <person name="Wakatake T."/>
            <person name="Sakakibara H."/>
            <person name="Demura T."/>
            <person name="Yamaguchi S."/>
            <person name="Yoneyama K."/>
            <person name="Manabe R.I."/>
            <person name="Nelson D.C."/>
            <person name="Schulman A.H."/>
            <person name="Timko M.P."/>
            <person name="dePamphilis C.W."/>
            <person name="Choi D."/>
            <person name="Shirasu K."/>
        </authorList>
    </citation>
    <scope>NUCLEOTIDE SEQUENCE [LARGE SCALE GENOMIC DNA]</scope>
    <source>
        <strain evidence="7">cv. UVA1</strain>
    </source>
</reference>
<name>A0A5A7PYG3_STRAF</name>
<feature type="region of interest" description="Disordered" evidence="4">
    <location>
        <begin position="1"/>
        <end position="51"/>
    </location>
</feature>
<feature type="domain" description="BZIP" evidence="5">
    <location>
        <begin position="31"/>
        <end position="59"/>
    </location>
</feature>
<proteinExistence type="predicted"/>
<evidence type="ECO:0000259" key="5">
    <source>
        <dbReference type="Pfam" id="PF00170"/>
    </source>
</evidence>
<dbReference type="SUPFAM" id="SSF57959">
    <property type="entry name" value="Leucine zipper domain"/>
    <property type="match status" value="1"/>
</dbReference>
<organism evidence="6 7">
    <name type="scientific">Striga asiatica</name>
    <name type="common">Asiatic witchweed</name>
    <name type="synonym">Buchnera asiatica</name>
    <dbReference type="NCBI Taxonomy" id="4170"/>
    <lineage>
        <taxon>Eukaryota</taxon>
        <taxon>Viridiplantae</taxon>
        <taxon>Streptophyta</taxon>
        <taxon>Embryophyta</taxon>
        <taxon>Tracheophyta</taxon>
        <taxon>Spermatophyta</taxon>
        <taxon>Magnoliopsida</taxon>
        <taxon>eudicotyledons</taxon>
        <taxon>Gunneridae</taxon>
        <taxon>Pentapetalae</taxon>
        <taxon>asterids</taxon>
        <taxon>lamiids</taxon>
        <taxon>Lamiales</taxon>
        <taxon>Orobanchaceae</taxon>
        <taxon>Buchnereae</taxon>
        <taxon>Striga</taxon>
    </lineage>
</organism>
<dbReference type="AlphaFoldDB" id="A0A5A7PYG3"/>
<evidence type="ECO:0000256" key="4">
    <source>
        <dbReference type="SAM" id="MobiDB-lite"/>
    </source>
</evidence>
<evidence type="ECO:0000313" key="6">
    <source>
        <dbReference type="EMBL" id="GER37638.1"/>
    </source>
</evidence>
<feature type="compositionally biased region" description="Basic and acidic residues" evidence="4">
    <location>
        <begin position="24"/>
        <end position="51"/>
    </location>
</feature>
<comment type="caution">
    <text evidence="6">The sequence shown here is derived from an EMBL/GenBank/DDBJ whole genome shotgun (WGS) entry which is preliminary data.</text>
</comment>
<gene>
    <name evidence="6" type="ORF">STAS_14054</name>
</gene>
<dbReference type="GO" id="GO:0045893">
    <property type="term" value="P:positive regulation of DNA-templated transcription"/>
    <property type="evidence" value="ECO:0007669"/>
    <property type="project" value="InterPro"/>
</dbReference>
<dbReference type="EMBL" id="BKCP01005405">
    <property type="protein sequence ID" value="GER37638.1"/>
    <property type="molecule type" value="Genomic_DNA"/>
</dbReference>
<dbReference type="Pfam" id="PF00170">
    <property type="entry name" value="bZIP_1"/>
    <property type="match status" value="1"/>
</dbReference>
<evidence type="ECO:0000256" key="1">
    <source>
        <dbReference type="ARBA" id="ARBA00004123"/>
    </source>
</evidence>
<sequence length="151" mass="17114">MNEGVEVEGFGRGEGERSMSLSEPLDKAEQWRQRRMSKNRESATKSSERKQAYQVELESILFGISSGLGVDGGEITRRKGAVSDRKKGHDDKILELNYTVFSNPLAEQTKKRLKQLMENVIPVVDKRRENHHACAGFDPYKGETLLASRIY</sequence>
<dbReference type="Gene3D" id="1.20.5.170">
    <property type="match status" value="1"/>
</dbReference>
<keyword evidence="2" id="KW-0238">DNA-binding</keyword>
<evidence type="ECO:0000256" key="3">
    <source>
        <dbReference type="ARBA" id="ARBA00023242"/>
    </source>
</evidence>